<dbReference type="InterPro" id="IPR036249">
    <property type="entry name" value="Thioredoxin-like_sf"/>
</dbReference>
<dbReference type="AlphaFoldDB" id="B8LMT1"/>
<feature type="region of interest" description="Disordered" evidence="1">
    <location>
        <begin position="145"/>
        <end position="183"/>
    </location>
</feature>
<feature type="compositionally biased region" description="Basic and acidic residues" evidence="1">
    <location>
        <begin position="160"/>
        <end position="172"/>
    </location>
</feature>
<evidence type="ECO:0000256" key="1">
    <source>
        <dbReference type="SAM" id="MobiDB-lite"/>
    </source>
</evidence>
<dbReference type="SUPFAM" id="SSF52833">
    <property type="entry name" value="Thioredoxin-like"/>
    <property type="match status" value="1"/>
</dbReference>
<accession>B8LMT1</accession>
<proteinExistence type="evidence at transcript level"/>
<protein>
    <submittedName>
        <fullName evidence="2">Uncharacterized protein</fullName>
    </submittedName>
</protein>
<name>B8LMT1_PICSI</name>
<dbReference type="EMBL" id="EF677109">
    <property type="protein sequence ID" value="ABR16961.1"/>
    <property type="molecule type" value="mRNA"/>
</dbReference>
<organism evidence="2">
    <name type="scientific">Picea sitchensis</name>
    <name type="common">Sitka spruce</name>
    <name type="synonym">Pinus sitchensis</name>
    <dbReference type="NCBI Taxonomy" id="3332"/>
    <lineage>
        <taxon>Eukaryota</taxon>
        <taxon>Viridiplantae</taxon>
        <taxon>Streptophyta</taxon>
        <taxon>Embryophyta</taxon>
        <taxon>Tracheophyta</taxon>
        <taxon>Spermatophyta</taxon>
        <taxon>Pinopsida</taxon>
        <taxon>Pinidae</taxon>
        <taxon>Conifers I</taxon>
        <taxon>Pinales</taxon>
        <taxon>Pinaceae</taxon>
        <taxon>Picea</taxon>
    </lineage>
</organism>
<evidence type="ECO:0000313" key="2">
    <source>
        <dbReference type="EMBL" id="ABR16961.1"/>
    </source>
</evidence>
<sequence>MESAMSARSGAMTSCLSNESRGINTNYVAVGISRVSLSSNRQTVSRLVFSDRNPVKSCGGTAQPYCGMKNKLEKQKLKHLSALSDGCLSEKKRMKLLQLLSKDLSVLSAFPADANVSLTEQVRGEILSDAVNVLMRQLEQAKAERKERKQQLKAQKKALKLAEKQRKNEGRCPESSSSSCSSNHESYVVEMALLHPTQQIGRILEAPEPSPLVLIESPPNVAEVNGDEKALHVEFAEASDRLGLNSGVDIPLQEANSVIKVCMGGKCKKSGSEMLLEALEERISKLGLGCEVEAVGCKCMGKCRNAPNVRVQTEEDGFHGGKGEVHMGVDIGDVDLILAQHFGLNLQLPQQPK</sequence>
<reference evidence="2" key="1">
    <citation type="submission" date="2007-06" db="EMBL/GenBank/DDBJ databases">
        <title>Full length cDNA sequences from Sitka Spruce (Picea sitchensis).</title>
        <authorList>
            <person name="Ralph S.G."/>
            <person name="Chun H.E."/>
            <person name="Liao N."/>
            <person name="Ali J."/>
            <person name="Reid K."/>
            <person name="Kolosova N."/>
            <person name="Cooper N."/>
            <person name="Cullis C."/>
            <person name="Jancsik S."/>
            <person name="Moore R."/>
            <person name="Mayo M."/>
            <person name="Wagner S."/>
            <person name="Holt R.A."/>
            <person name="Jones S.J.M."/>
            <person name="Marra M.A."/>
            <person name="Ritland C.E."/>
            <person name="Ritland K."/>
            <person name="Bohlmann J."/>
        </authorList>
    </citation>
    <scope>NUCLEOTIDE SEQUENCE</scope>
    <source>
        <tissue evidence="2">Green portion of the leader tissue</tissue>
    </source>
</reference>
<dbReference type="CDD" id="cd02980">
    <property type="entry name" value="TRX_Fd_family"/>
    <property type="match status" value="1"/>
</dbReference>
<dbReference type="Gene3D" id="3.40.30.10">
    <property type="entry name" value="Glutaredoxin"/>
    <property type="match status" value="1"/>
</dbReference>